<protein>
    <submittedName>
        <fullName evidence="4">8-oxo-dGTP diphosphatase</fullName>
        <ecNumber evidence="4">3.6.1.55</ecNumber>
    </submittedName>
</protein>
<evidence type="ECO:0000259" key="3">
    <source>
        <dbReference type="PROSITE" id="PS51462"/>
    </source>
</evidence>
<dbReference type="InterPro" id="IPR020084">
    <property type="entry name" value="NUDIX_hydrolase_CS"/>
</dbReference>
<dbReference type="EC" id="3.6.1.55" evidence="4"/>
<dbReference type="InterPro" id="IPR015797">
    <property type="entry name" value="NUDIX_hydrolase-like_dom_sf"/>
</dbReference>
<accession>A0ABV2GB88</accession>
<feature type="domain" description="Nudix hydrolase" evidence="3">
    <location>
        <begin position="5"/>
        <end position="145"/>
    </location>
</feature>
<gene>
    <name evidence="4" type="ORF">ABID49_001202</name>
</gene>
<dbReference type="Pfam" id="PF00293">
    <property type="entry name" value="NUDIX"/>
    <property type="match status" value="1"/>
</dbReference>
<dbReference type="GO" id="GO:0035539">
    <property type="term" value="F:8-oxo-7,8-dihydrodeoxyguanosine triphosphate pyrophosphatase activity"/>
    <property type="evidence" value="ECO:0007669"/>
    <property type="project" value="UniProtKB-EC"/>
</dbReference>
<dbReference type="PROSITE" id="PS00893">
    <property type="entry name" value="NUDIX_BOX"/>
    <property type="match status" value="1"/>
</dbReference>
<evidence type="ECO:0000313" key="5">
    <source>
        <dbReference type="Proteomes" id="UP001549099"/>
    </source>
</evidence>
<proteinExistence type="inferred from homology"/>
<comment type="caution">
    <text evidence="4">The sequence shown here is derived from an EMBL/GenBank/DDBJ whole genome shotgun (WGS) entry which is preliminary data.</text>
</comment>
<dbReference type="RefSeq" id="WP_354196371.1">
    <property type="nucleotide sequence ID" value="NZ_JBEPLW010000006.1"/>
</dbReference>
<dbReference type="PRINTS" id="PR00502">
    <property type="entry name" value="NUDIXFAMILY"/>
</dbReference>
<keyword evidence="1 2" id="KW-0378">Hydrolase</keyword>
<dbReference type="EMBL" id="JBEPLW010000006">
    <property type="protein sequence ID" value="MET3575317.1"/>
    <property type="molecule type" value="Genomic_DNA"/>
</dbReference>
<dbReference type="InterPro" id="IPR020476">
    <property type="entry name" value="Nudix_hydrolase"/>
</dbReference>
<evidence type="ECO:0000256" key="1">
    <source>
        <dbReference type="ARBA" id="ARBA00022801"/>
    </source>
</evidence>
<dbReference type="Gene3D" id="3.90.79.10">
    <property type="entry name" value="Nucleoside Triphosphate Pyrophosphohydrolase"/>
    <property type="match status" value="1"/>
</dbReference>
<reference evidence="4 5" key="1">
    <citation type="submission" date="2024-06" db="EMBL/GenBank/DDBJ databases">
        <title>Genomic Encyclopedia of Type Strains, Phase IV (KMG-IV): sequencing the most valuable type-strain genomes for metagenomic binning, comparative biology and taxonomic classification.</title>
        <authorList>
            <person name="Goeker M."/>
        </authorList>
    </citation>
    <scope>NUCLEOTIDE SEQUENCE [LARGE SCALE GENOMIC DNA]</scope>
    <source>
        <strain evidence="4 5">DSM 26128</strain>
    </source>
</reference>
<dbReference type="InterPro" id="IPR000086">
    <property type="entry name" value="NUDIX_hydrolase_dom"/>
</dbReference>
<organism evidence="4 5">
    <name type="scientific">Bhargavaea ullalensis</name>
    <dbReference type="NCBI Taxonomy" id="1265685"/>
    <lineage>
        <taxon>Bacteria</taxon>
        <taxon>Bacillati</taxon>
        <taxon>Bacillota</taxon>
        <taxon>Bacilli</taxon>
        <taxon>Bacillales</taxon>
        <taxon>Caryophanaceae</taxon>
        <taxon>Bhargavaea</taxon>
    </lineage>
</organism>
<dbReference type="Proteomes" id="UP001549099">
    <property type="component" value="Unassembled WGS sequence"/>
</dbReference>
<comment type="similarity">
    <text evidence="2">Belongs to the Nudix hydrolase family.</text>
</comment>
<evidence type="ECO:0000313" key="4">
    <source>
        <dbReference type="EMBL" id="MET3575317.1"/>
    </source>
</evidence>
<dbReference type="SUPFAM" id="SSF55811">
    <property type="entry name" value="Nudix"/>
    <property type="match status" value="1"/>
</dbReference>
<evidence type="ECO:0000256" key="2">
    <source>
        <dbReference type="RuleBase" id="RU003476"/>
    </source>
</evidence>
<sequence length="157" mass="17456">MFTYKDKAGQRVDLFEEPGAAGMPPGHVLIAARVRGSWLMTDHPKRGLEWPGGKLEDGETPEQAAVREAYEETGAVIGNLRFIADYVVQADPPFCKRVFAADVCRLDEKAPLRETRGAAWLTEADWGTGGLLSSHMDDEGMRRIRRRVISLETGRND</sequence>
<name>A0ABV2GB88_9BACL</name>
<keyword evidence="5" id="KW-1185">Reference proteome</keyword>
<dbReference type="PROSITE" id="PS51462">
    <property type="entry name" value="NUDIX"/>
    <property type="match status" value="1"/>
</dbReference>